<dbReference type="InterPro" id="IPR012312">
    <property type="entry name" value="Hemerythrin-like"/>
</dbReference>
<evidence type="ECO:0000313" key="2">
    <source>
        <dbReference type="EMBL" id="ACD94772.1"/>
    </source>
</evidence>
<dbReference type="RefSeq" id="WP_012469122.1">
    <property type="nucleotide sequence ID" value="NC_010814.1"/>
</dbReference>
<dbReference type="OrthoDB" id="5455720at2"/>
<evidence type="ECO:0000313" key="3">
    <source>
        <dbReference type="Proteomes" id="UP000002420"/>
    </source>
</evidence>
<dbReference type="Pfam" id="PF01814">
    <property type="entry name" value="Hemerythrin"/>
    <property type="match status" value="1"/>
</dbReference>
<dbReference type="Gene3D" id="1.20.120.520">
    <property type="entry name" value="nmb1532 protein domain like"/>
    <property type="match status" value="1"/>
</dbReference>
<protein>
    <recommendedName>
        <fullName evidence="1">Hemerythrin-like domain-containing protein</fullName>
    </recommendedName>
</protein>
<dbReference type="EMBL" id="CP001089">
    <property type="protein sequence ID" value="ACD94772.1"/>
    <property type="molecule type" value="Genomic_DNA"/>
</dbReference>
<evidence type="ECO:0000259" key="1">
    <source>
        <dbReference type="Pfam" id="PF01814"/>
    </source>
</evidence>
<feature type="domain" description="Hemerythrin-like" evidence="1">
    <location>
        <begin position="4"/>
        <end position="127"/>
    </location>
</feature>
<organism evidence="2 3">
    <name type="scientific">Trichlorobacter lovleyi (strain ATCC BAA-1151 / DSM 17278 / SZ)</name>
    <name type="common">Geobacter lovleyi</name>
    <dbReference type="NCBI Taxonomy" id="398767"/>
    <lineage>
        <taxon>Bacteria</taxon>
        <taxon>Pseudomonadati</taxon>
        <taxon>Thermodesulfobacteriota</taxon>
        <taxon>Desulfuromonadia</taxon>
        <taxon>Geobacterales</taxon>
        <taxon>Geobacteraceae</taxon>
        <taxon>Trichlorobacter</taxon>
    </lineage>
</organism>
<dbReference type="AlphaFoldDB" id="B3E648"/>
<proteinExistence type="predicted"/>
<dbReference type="Proteomes" id="UP000002420">
    <property type="component" value="Chromosome"/>
</dbReference>
<dbReference type="KEGG" id="glo:Glov_1049"/>
<dbReference type="HOGENOM" id="CLU_156442_0_0_7"/>
<reference evidence="2 3" key="1">
    <citation type="submission" date="2008-05" db="EMBL/GenBank/DDBJ databases">
        <title>Complete sequence of chromosome of Geobacter lovleyi SZ.</title>
        <authorList>
            <consortium name="US DOE Joint Genome Institute"/>
            <person name="Lucas S."/>
            <person name="Copeland A."/>
            <person name="Lapidus A."/>
            <person name="Glavina del Rio T."/>
            <person name="Dalin E."/>
            <person name="Tice H."/>
            <person name="Bruce D."/>
            <person name="Goodwin L."/>
            <person name="Pitluck S."/>
            <person name="Chertkov O."/>
            <person name="Meincke L."/>
            <person name="Brettin T."/>
            <person name="Detter J.C."/>
            <person name="Han C."/>
            <person name="Tapia R."/>
            <person name="Kuske C.R."/>
            <person name="Schmutz J."/>
            <person name="Larimer F."/>
            <person name="Land M."/>
            <person name="Hauser L."/>
            <person name="Kyrpides N."/>
            <person name="Mikhailova N."/>
            <person name="Sung Y."/>
            <person name="Fletcher K.E."/>
            <person name="Ritalahti K.M."/>
            <person name="Loeffler F.E."/>
            <person name="Richardson P."/>
        </authorList>
    </citation>
    <scope>NUCLEOTIDE SEQUENCE [LARGE SCALE GENOMIC DNA]</scope>
    <source>
        <strain evidence="3">ATCC BAA-1151 / DSM 17278 / SZ</strain>
    </source>
</reference>
<name>B3E648_TRIL1</name>
<accession>B3E648</accession>
<keyword evidence="3" id="KW-1185">Reference proteome</keyword>
<gene>
    <name evidence="2" type="ordered locus">Glov_1049</name>
</gene>
<sequence length="137" mass="15835">MSVLITALKREHQALKNQVAAIKQAGVVSAEGFAELQRLRNNLKAHLQHEDRDLYPRLAEAARDDVNLQILLDRFQNEMQEIATDAERFFERYPAPEQSVVFARDIGRIFSLLGNRIITEESVLYPRMVELDRIRFG</sequence>